<dbReference type="OrthoDB" id="5977625at2759"/>
<dbReference type="GO" id="GO:0005762">
    <property type="term" value="C:mitochondrial large ribosomal subunit"/>
    <property type="evidence" value="ECO:0007669"/>
    <property type="project" value="InterPro"/>
</dbReference>
<proteinExistence type="inferred from homology"/>
<reference evidence="8" key="1">
    <citation type="submission" date="2021-01" db="UniProtKB">
        <authorList>
            <consortium name="EnsemblMetazoa"/>
        </authorList>
    </citation>
    <scope>IDENTIFICATION</scope>
</reference>
<evidence type="ECO:0000256" key="3">
    <source>
        <dbReference type="ARBA" id="ARBA00022946"/>
    </source>
</evidence>
<evidence type="ECO:0000256" key="2">
    <source>
        <dbReference type="ARBA" id="ARBA00009360"/>
    </source>
</evidence>
<dbReference type="Proteomes" id="UP000594260">
    <property type="component" value="Unplaced"/>
</dbReference>
<evidence type="ECO:0000256" key="4">
    <source>
        <dbReference type="ARBA" id="ARBA00022980"/>
    </source>
</evidence>
<protein>
    <recommendedName>
        <fullName evidence="7">Large ribosomal subunit protein mL40</fullName>
    </recommendedName>
</protein>
<evidence type="ECO:0000256" key="6">
    <source>
        <dbReference type="ARBA" id="ARBA00023274"/>
    </source>
</evidence>
<dbReference type="OMA" id="KEWARYK"/>
<dbReference type="Gene3D" id="6.10.250.3440">
    <property type="match status" value="1"/>
</dbReference>
<evidence type="ECO:0000256" key="7">
    <source>
        <dbReference type="ARBA" id="ARBA00035192"/>
    </source>
</evidence>
<evidence type="ECO:0000256" key="5">
    <source>
        <dbReference type="ARBA" id="ARBA00023128"/>
    </source>
</evidence>
<dbReference type="FunCoup" id="A0A7M7JCY9">
    <property type="interactions" value="797"/>
</dbReference>
<dbReference type="RefSeq" id="XP_022649815.1">
    <property type="nucleotide sequence ID" value="XM_022794080.1"/>
</dbReference>
<sequence length="202" mass="23558">MLSNLLRTYSGIETLFRASSLSILSSVYSSIRNLHITPVLCAEPLRKKKRIDPQILRMREQRKIRKIEKGIRLLKRHGKKLKPIDEMEVSPRLQKELGLRKRNSEPITDNVISFREDLMRAWGNIRSLQYREEAKIIQAMVECQCKALEELRFASPTLYQAAVQPDEQLLPVKFLVLTETPAIKNYDVPDGKYIDVSKKWRP</sequence>
<keyword evidence="9" id="KW-1185">Reference proteome</keyword>
<dbReference type="KEGG" id="vde:111245565"/>
<dbReference type="GeneID" id="111245565"/>
<dbReference type="PANTHER" id="PTHR13359:SF2">
    <property type="entry name" value="LARGE RIBOSOMAL SUBUNIT PROTEIN ML40"/>
    <property type="match status" value="1"/>
</dbReference>
<comment type="subcellular location">
    <subcellularLocation>
        <location evidence="1">Mitochondrion</location>
    </subcellularLocation>
</comment>
<accession>A0A7M7JCY9</accession>
<dbReference type="EnsemblMetazoa" id="XM_022794080">
    <property type="protein sequence ID" value="XP_022649815"/>
    <property type="gene ID" value="LOC111245565"/>
</dbReference>
<evidence type="ECO:0000313" key="8">
    <source>
        <dbReference type="EnsemblMetazoa" id="XP_022649815"/>
    </source>
</evidence>
<dbReference type="InterPro" id="IPR019192">
    <property type="entry name" value="Ribosomal_mL40"/>
</dbReference>
<name>A0A7M7JCY9_VARDE</name>
<keyword evidence="4" id="KW-0689">Ribosomal protein</keyword>
<evidence type="ECO:0000256" key="1">
    <source>
        <dbReference type="ARBA" id="ARBA00004173"/>
    </source>
</evidence>
<keyword evidence="6" id="KW-0687">Ribonucleoprotein</keyword>
<keyword evidence="5" id="KW-0496">Mitochondrion</keyword>
<dbReference type="InParanoid" id="A0A7M7JCY9"/>
<comment type="similarity">
    <text evidence="2">Belongs to the mitochondrion-specific ribosomal protein mL40 family.</text>
</comment>
<dbReference type="Pfam" id="PF09812">
    <property type="entry name" value="MRP-L28"/>
    <property type="match status" value="1"/>
</dbReference>
<dbReference type="InterPro" id="IPR039145">
    <property type="entry name" value="Ribosomal_mL40_metazoa/plant"/>
</dbReference>
<evidence type="ECO:0000313" key="9">
    <source>
        <dbReference type="Proteomes" id="UP000594260"/>
    </source>
</evidence>
<dbReference type="PANTHER" id="PTHR13359">
    <property type="entry name" value="39S RIBOSOMAL PROTEIN L40, MITOCHONDRIAL"/>
    <property type="match status" value="1"/>
</dbReference>
<dbReference type="AlphaFoldDB" id="A0A7M7JCY9"/>
<keyword evidence="3" id="KW-0809">Transit peptide</keyword>
<organism evidence="8 9">
    <name type="scientific">Varroa destructor</name>
    <name type="common">Honeybee mite</name>
    <dbReference type="NCBI Taxonomy" id="109461"/>
    <lineage>
        <taxon>Eukaryota</taxon>
        <taxon>Metazoa</taxon>
        <taxon>Ecdysozoa</taxon>
        <taxon>Arthropoda</taxon>
        <taxon>Chelicerata</taxon>
        <taxon>Arachnida</taxon>
        <taxon>Acari</taxon>
        <taxon>Parasitiformes</taxon>
        <taxon>Mesostigmata</taxon>
        <taxon>Gamasina</taxon>
        <taxon>Dermanyssoidea</taxon>
        <taxon>Varroidae</taxon>
        <taxon>Varroa</taxon>
    </lineage>
</organism>
<dbReference type="CTD" id="64976"/>